<sequence>MTRDRCICGASLKGLDVEGSSRFGFIPASSLAHYNYDIPFSTGVTLLGARVFERCPNCGALIECEYPTLEGQTRVDDPLITYGPGTVYEECDISSVPTTYRSFRALITSGVTGGLMYSGVFKERLAELYKTTILDLPGWKVVRDTILDPAYLTLDEWWSAAIGRNFIVLYENTKVLRLVAAWHRVEGTQPRNERIEKLQRMRTDELSDDATDTDEVSEFKSQLILPDAKKHLLRIGNEARERLIDNSVTVGRHLFDLRLWASQNVVAEGNALFSANAVHDANETRYGIWHAEVDTPSSDGEGNSVDMLFRHNHVVRVTCSCEQGSNGEICPHMVATALEIARHLQISVRLPDATSSRSVGIMSATDEVDSERYQHYADVIAMLRQVQPTEPRYEWLTSFIQPLKEPAEPLHRVEFAPVDSIGMQRIGYSVYSETVLSFVEALLHNNNDEQYQKVLHRYGLDKDVPIDILNADNLDDTLIVALLTMLVHKERRHEGVIAEALEDGSIVRLLERLKDVDDSRGTREVKQERRRHLVESPIGPRGLDAPSCKLED</sequence>
<keyword evidence="1" id="KW-0862">Zinc</keyword>
<feature type="region of interest" description="Disordered" evidence="2">
    <location>
        <begin position="520"/>
        <end position="552"/>
    </location>
</feature>
<keyword evidence="1" id="KW-0863">Zinc-finger</keyword>
<keyword evidence="4" id="KW-0238">DNA-binding</keyword>
<evidence type="ECO:0000259" key="3">
    <source>
        <dbReference type="PROSITE" id="PS50966"/>
    </source>
</evidence>
<protein>
    <submittedName>
        <fullName evidence="4">DNA-binding protein</fullName>
    </submittedName>
</protein>
<organism evidence="4 5">
    <name type="scientific">Bifidobacterium dolichotidis</name>
    <dbReference type="NCBI Taxonomy" id="2306976"/>
    <lineage>
        <taxon>Bacteria</taxon>
        <taxon>Bacillati</taxon>
        <taxon>Actinomycetota</taxon>
        <taxon>Actinomycetes</taxon>
        <taxon>Bifidobacteriales</taxon>
        <taxon>Bifidobacteriaceae</taxon>
        <taxon>Bifidobacterium</taxon>
    </lineage>
</organism>
<keyword evidence="5" id="KW-1185">Reference proteome</keyword>
<dbReference type="InterPro" id="IPR007527">
    <property type="entry name" value="Znf_SWIM"/>
</dbReference>
<dbReference type="Proteomes" id="UP000287609">
    <property type="component" value="Unassembled WGS sequence"/>
</dbReference>
<dbReference type="GO" id="GO:0008270">
    <property type="term" value="F:zinc ion binding"/>
    <property type="evidence" value="ECO:0007669"/>
    <property type="project" value="UniProtKB-KW"/>
</dbReference>
<dbReference type="GO" id="GO:0003677">
    <property type="term" value="F:DNA binding"/>
    <property type="evidence" value="ECO:0007669"/>
    <property type="project" value="UniProtKB-KW"/>
</dbReference>
<comment type="caution">
    <text evidence="4">The sequence shown here is derived from an EMBL/GenBank/DDBJ whole genome shotgun (WGS) entry which is preliminary data.</text>
</comment>
<dbReference type="AlphaFoldDB" id="A0A430FTJ3"/>
<dbReference type="InterPro" id="IPR045425">
    <property type="entry name" value="DUF6508"/>
</dbReference>
<accession>A0A430FTJ3</accession>
<evidence type="ECO:0000313" key="5">
    <source>
        <dbReference type="Proteomes" id="UP000287609"/>
    </source>
</evidence>
<gene>
    <name evidence="4" type="ORF">D2E26_0744</name>
</gene>
<dbReference type="Pfam" id="PF20118">
    <property type="entry name" value="DUF6508"/>
    <property type="match status" value="1"/>
</dbReference>
<name>A0A430FTJ3_9BIFI</name>
<evidence type="ECO:0000256" key="1">
    <source>
        <dbReference type="PROSITE-ProRule" id="PRU00325"/>
    </source>
</evidence>
<evidence type="ECO:0000256" key="2">
    <source>
        <dbReference type="SAM" id="MobiDB-lite"/>
    </source>
</evidence>
<feature type="domain" description="SWIM-type" evidence="3">
    <location>
        <begin position="303"/>
        <end position="341"/>
    </location>
</feature>
<evidence type="ECO:0000313" key="4">
    <source>
        <dbReference type="EMBL" id="RSX56181.1"/>
    </source>
</evidence>
<dbReference type="PROSITE" id="PS50966">
    <property type="entry name" value="ZF_SWIM"/>
    <property type="match status" value="1"/>
</dbReference>
<proteinExistence type="predicted"/>
<dbReference type="EMBL" id="QXGM01000001">
    <property type="protein sequence ID" value="RSX56181.1"/>
    <property type="molecule type" value="Genomic_DNA"/>
</dbReference>
<keyword evidence="1" id="KW-0479">Metal-binding</keyword>
<reference evidence="4 5" key="1">
    <citation type="submission" date="2018-09" db="EMBL/GenBank/DDBJ databases">
        <title>Characterization of the phylogenetic diversity of five novel species belonging to the genus Bifidobacterium.</title>
        <authorList>
            <person name="Lugli G.A."/>
            <person name="Duranti S."/>
            <person name="Milani C."/>
        </authorList>
    </citation>
    <scope>NUCLEOTIDE SEQUENCE [LARGE SCALE GENOMIC DNA]</scope>
    <source>
        <strain evidence="4 5">2036B</strain>
    </source>
</reference>